<keyword evidence="6" id="KW-0347">Helicase</keyword>
<dbReference type="GO" id="GO:0004386">
    <property type="term" value="F:helicase activity"/>
    <property type="evidence" value="ECO:0007669"/>
    <property type="project" value="UniProtKB-KW"/>
</dbReference>
<dbReference type="InterPro" id="IPR007527">
    <property type="entry name" value="Znf_SWIM"/>
</dbReference>
<dbReference type="Pfam" id="PF00271">
    <property type="entry name" value="Helicase_C"/>
    <property type="match status" value="1"/>
</dbReference>
<feature type="domain" description="Helicase ATP-binding" evidence="4">
    <location>
        <begin position="660"/>
        <end position="822"/>
    </location>
</feature>
<evidence type="ECO:0000256" key="2">
    <source>
        <dbReference type="PROSITE-ProRule" id="PRU00325"/>
    </source>
</evidence>
<dbReference type="PROSITE" id="PS51194">
    <property type="entry name" value="HELICASE_CTER"/>
    <property type="match status" value="1"/>
</dbReference>
<keyword evidence="2" id="KW-0479">Metal-binding</keyword>
<proteinExistence type="predicted"/>
<dbReference type="PROSITE" id="PS50966">
    <property type="entry name" value="ZF_SWIM"/>
    <property type="match status" value="1"/>
</dbReference>
<dbReference type="SMART" id="SM00487">
    <property type="entry name" value="DEXDc"/>
    <property type="match status" value="1"/>
</dbReference>
<evidence type="ECO:0000259" key="5">
    <source>
        <dbReference type="PROSITE" id="PS51194"/>
    </source>
</evidence>
<dbReference type="Gene3D" id="3.40.50.300">
    <property type="entry name" value="P-loop containing nucleotide triphosphate hydrolases"/>
    <property type="match status" value="1"/>
</dbReference>
<evidence type="ECO:0000259" key="3">
    <source>
        <dbReference type="PROSITE" id="PS50966"/>
    </source>
</evidence>
<feature type="domain" description="Helicase C-terminal" evidence="5">
    <location>
        <begin position="946"/>
        <end position="1094"/>
    </location>
</feature>
<dbReference type="InterPro" id="IPR027417">
    <property type="entry name" value="P-loop_NTPase"/>
</dbReference>
<keyword evidence="1" id="KW-0378">Hydrolase</keyword>
<dbReference type="Gene3D" id="3.40.50.10810">
    <property type="entry name" value="Tandem AAA-ATPase domain"/>
    <property type="match status" value="1"/>
</dbReference>
<evidence type="ECO:0000259" key="4">
    <source>
        <dbReference type="PROSITE" id="PS51192"/>
    </source>
</evidence>
<dbReference type="EMBL" id="JAVDYG010000001">
    <property type="protein sequence ID" value="MDR7360449.1"/>
    <property type="molecule type" value="Genomic_DNA"/>
</dbReference>
<accession>A0ABU2BR37</accession>
<name>A0ABU2BR37_9ACTN</name>
<dbReference type="PROSITE" id="PS51192">
    <property type="entry name" value="HELICASE_ATP_BIND_1"/>
    <property type="match status" value="1"/>
</dbReference>
<organism evidence="6 7">
    <name type="scientific">Nocardioides marmoribigeumensis</name>
    <dbReference type="NCBI Taxonomy" id="433649"/>
    <lineage>
        <taxon>Bacteria</taxon>
        <taxon>Bacillati</taxon>
        <taxon>Actinomycetota</taxon>
        <taxon>Actinomycetes</taxon>
        <taxon>Propionibacteriales</taxon>
        <taxon>Nocardioidaceae</taxon>
        <taxon>Nocardioides</taxon>
    </lineage>
</organism>
<dbReference type="SMART" id="SM00490">
    <property type="entry name" value="HELICc"/>
    <property type="match status" value="1"/>
</dbReference>
<dbReference type="InterPro" id="IPR001650">
    <property type="entry name" value="Helicase_C-like"/>
</dbReference>
<dbReference type="Proteomes" id="UP001183648">
    <property type="component" value="Unassembled WGS sequence"/>
</dbReference>
<dbReference type="SUPFAM" id="SSF52540">
    <property type="entry name" value="P-loop containing nucleoside triphosphate hydrolases"/>
    <property type="match status" value="2"/>
</dbReference>
<keyword evidence="6" id="KW-0067">ATP-binding</keyword>
<feature type="domain" description="SWIM-type" evidence="3">
    <location>
        <begin position="60"/>
        <end position="98"/>
    </location>
</feature>
<keyword evidence="2" id="KW-0863">Zinc-finger</keyword>
<keyword evidence="7" id="KW-1185">Reference proteome</keyword>
<dbReference type="InterPro" id="IPR000330">
    <property type="entry name" value="SNF2_N"/>
</dbReference>
<keyword evidence="2" id="KW-0862">Zinc</keyword>
<comment type="caution">
    <text evidence="6">The sequence shown here is derived from an EMBL/GenBank/DDBJ whole genome shotgun (WGS) entry which is preliminary data.</text>
</comment>
<dbReference type="InterPro" id="IPR049730">
    <property type="entry name" value="SNF2/RAD54-like_C"/>
</dbReference>
<reference evidence="6 7" key="1">
    <citation type="submission" date="2023-07" db="EMBL/GenBank/DDBJ databases">
        <title>Sequencing the genomes of 1000 actinobacteria strains.</title>
        <authorList>
            <person name="Klenk H.-P."/>
        </authorList>
    </citation>
    <scope>NUCLEOTIDE SEQUENCE [LARGE SCALE GENOMIC DNA]</scope>
    <source>
        <strain evidence="6 7">DSM 19426</strain>
    </source>
</reference>
<dbReference type="Pfam" id="PF00176">
    <property type="entry name" value="SNF2-rel_dom"/>
    <property type="match status" value="1"/>
</dbReference>
<gene>
    <name evidence="6" type="ORF">J2S63_000002</name>
</gene>
<dbReference type="InterPro" id="IPR038718">
    <property type="entry name" value="SNF2-like_sf"/>
</dbReference>
<dbReference type="CDD" id="cd18012">
    <property type="entry name" value="DEXQc_arch_SWI2_SNF2"/>
    <property type="match status" value="1"/>
</dbReference>
<sequence length="1107" mass="121675">MTLFDALDDAYLRRAFGAGTLARGEDYARTGRVRSWTSSTGTADLVLLEGHVEGSSAVPYHVHVTVVDHPRDLWVDARCTCPVVRMCKHAAAVVVLARDVEGETGQAWERRLESVLLELEEQHDEPPSGRLGLQVDVLSSRSRWATTVSRGDLRLRPLLRSARDRWVRSGAAWTDLRSLARRADLPQQQVSVLDRLLALHRSDSGRGYYGGEPYLSLSAFGSGVWRLLAEAVDVGVELVPAGDLASVGLAPSPLTVAADVRRVDASDVTLHLGVAWEGQWHSGEAVEPLGEDGHGVALWQRLEGSSAGRDGPHWAVVVGPLARPLGPRARRLLAADEGLRVPGDRAGDLLAEGLPRLARQLPVASADASVTVPAQVPPRLALRVRWRAADQVEASWEWRYRIGDPDGGDDRVYGLGETRGHRGLRDLVKERAVLDDLDLTDDMALLMCVEGRRPLGLEPARTFTGYQAVGFHDEVLVPLEQSGQVEIDETGVRPHFQEATERPEVRFVPRGDESGGAAAGTSPRTDWLDLEVVISIGSHFLGLATLIEAMTNGQERIVLKNGTHLRLDTPELAGLYDLVMEARELREQPDDVVRLHSSDLGLWEELDEVGVVDEQAGAWVRQWQAAARQLRDLDTLPEVSPDGVAATLRSYQLEGFRWLALLWRLGLGGILADDMGLGKTLQTLALVAHARREGSPGPFLVVAPTSVVSTWAHEAATFTPGLVVRTVTSSRSRRGESLAEVHAGADLVVTSYTLLRLEVDDYLALPWGGLVLDEAQTVKNHQSKTHQGIRRFDVPFRLALTGTPMENRLLELWSLLAIVAPGLYPHPRRFVEQVADPVEKEGDTAALDRFRRRVAPFLLRRTKDLVASDLPPKQEQVLEVELTPKHRRIYQTHLQRERQEVLGLLGDFDRKRIAILRSLTRLRQLSLDASLIDPAHDAVGSAKLDVLVDHLQEITAEGHRALVFSQFTSFLSRVRARLDAEGIASSYLDGRSRKRGEIVSGFKQGDAAVFLISLKAGGVGLTLTEADYVFVLDPWWNPAVEAQAVDRAHRIGQDKPVIVYRLVATDTIEEKVMELKARKQALFSQVVDGTGDAGGILDADDVRALLD</sequence>
<dbReference type="CDD" id="cd18793">
    <property type="entry name" value="SF2_C_SNF"/>
    <property type="match status" value="1"/>
</dbReference>
<keyword evidence="6" id="KW-0547">Nucleotide-binding</keyword>
<dbReference type="InterPro" id="IPR014001">
    <property type="entry name" value="Helicase_ATP-bd"/>
</dbReference>
<dbReference type="PANTHER" id="PTHR10799">
    <property type="entry name" value="SNF2/RAD54 HELICASE FAMILY"/>
    <property type="match status" value="1"/>
</dbReference>
<protein>
    <submittedName>
        <fullName evidence="6">Superfamily II DNA or RNA helicase</fullName>
    </submittedName>
</protein>
<evidence type="ECO:0000313" key="7">
    <source>
        <dbReference type="Proteomes" id="UP001183648"/>
    </source>
</evidence>
<evidence type="ECO:0000256" key="1">
    <source>
        <dbReference type="ARBA" id="ARBA00022801"/>
    </source>
</evidence>
<evidence type="ECO:0000313" key="6">
    <source>
        <dbReference type="EMBL" id="MDR7360449.1"/>
    </source>
</evidence>
<dbReference type="RefSeq" id="WP_310296898.1">
    <property type="nucleotide sequence ID" value="NZ_BAAAPS010000006.1"/>
</dbReference>